<feature type="compositionally biased region" description="Polar residues" evidence="1">
    <location>
        <begin position="683"/>
        <end position="696"/>
    </location>
</feature>
<proteinExistence type="predicted"/>
<protein>
    <submittedName>
        <fullName evidence="4">Uncharacterized protein</fullName>
    </submittedName>
</protein>
<evidence type="ECO:0000313" key="4">
    <source>
        <dbReference type="EMBL" id="KAK0384575.1"/>
    </source>
</evidence>
<evidence type="ECO:0000259" key="2">
    <source>
        <dbReference type="Pfam" id="PF25009"/>
    </source>
</evidence>
<feature type="compositionally biased region" description="Polar residues" evidence="1">
    <location>
        <begin position="471"/>
        <end position="481"/>
    </location>
</feature>
<feature type="region of interest" description="Disordered" evidence="1">
    <location>
        <begin position="471"/>
        <end position="497"/>
    </location>
</feature>
<gene>
    <name evidence="4" type="ORF">NLU13_8661</name>
</gene>
<organism evidence="4 5">
    <name type="scientific">Sarocladium strictum</name>
    <name type="common">Black bundle disease fungus</name>
    <name type="synonym">Acremonium strictum</name>
    <dbReference type="NCBI Taxonomy" id="5046"/>
    <lineage>
        <taxon>Eukaryota</taxon>
        <taxon>Fungi</taxon>
        <taxon>Dikarya</taxon>
        <taxon>Ascomycota</taxon>
        <taxon>Pezizomycotina</taxon>
        <taxon>Sordariomycetes</taxon>
        <taxon>Hypocreomycetidae</taxon>
        <taxon>Hypocreales</taxon>
        <taxon>Sarocladiaceae</taxon>
        <taxon>Sarocladium</taxon>
    </lineage>
</organism>
<keyword evidence="5" id="KW-1185">Reference proteome</keyword>
<feature type="region of interest" description="Disordered" evidence="1">
    <location>
        <begin position="78"/>
        <end position="110"/>
    </location>
</feature>
<feature type="region of interest" description="Disordered" evidence="1">
    <location>
        <begin position="683"/>
        <end position="782"/>
    </location>
</feature>
<feature type="domain" description="DUF7877" evidence="3">
    <location>
        <begin position="59"/>
        <end position="169"/>
    </location>
</feature>
<dbReference type="Proteomes" id="UP001175261">
    <property type="component" value="Unassembled WGS sequence"/>
</dbReference>
<dbReference type="Pfam" id="PF25289">
    <property type="entry name" value="DUF7877"/>
    <property type="match status" value="1"/>
</dbReference>
<feature type="compositionally biased region" description="Basic and acidic residues" evidence="1">
    <location>
        <begin position="78"/>
        <end position="96"/>
    </location>
</feature>
<name>A0AA39L5C9_SARSR</name>
<dbReference type="AlphaFoldDB" id="A0AA39L5C9"/>
<accession>A0AA39L5C9</accession>
<feature type="region of interest" description="Disordered" evidence="1">
    <location>
        <begin position="1"/>
        <end position="46"/>
    </location>
</feature>
<feature type="compositionally biased region" description="Low complexity" evidence="1">
    <location>
        <begin position="563"/>
        <end position="572"/>
    </location>
</feature>
<evidence type="ECO:0000313" key="5">
    <source>
        <dbReference type="Proteomes" id="UP001175261"/>
    </source>
</evidence>
<feature type="region of interest" description="Disordered" evidence="1">
    <location>
        <begin position="551"/>
        <end position="657"/>
    </location>
</feature>
<dbReference type="Pfam" id="PF25009">
    <property type="entry name" value="DUF7785"/>
    <property type="match status" value="1"/>
</dbReference>
<feature type="compositionally biased region" description="Low complexity" evidence="1">
    <location>
        <begin position="709"/>
        <end position="719"/>
    </location>
</feature>
<dbReference type="InterPro" id="IPR056687">
    <property type="entry name" value="DUF7785"/>
</dbReference>
<evidence type="ECO:0000256" key="1">
    <source>
        <dbReference type="SAM" id="MobiDB-lite"/>
    </source>
</evidence>
<feature type="compositionally biased region" description="Polar residues" evidence="1">
    <location>
        <begin position="735"/>
        <end position="752"/>
    </location>
</feature>
<comment type="caution">
    <text evidence="4">The sequence shown here is derived from an EMBL/GenBank/DDBJ whole genome shotgun (WGS) entry which is preliminary data.</text>
</comment>
<dbReference type="InterPro" id="IPR057199">
    <property type="entry name" value="DUF7877"/>
</dbReference>
<evidence type="ECO:0000259" key="3">
    <source>
        <dbReference type="Pfam" id="PF25289"/>
    </source>
</evidence>
<dbReference type="EMBL" id="JAPDFR010000008">
    <property type="protein sequence ID" value="KAK0384575.1"/>
    <property type="molecule type" value="Genomic_DNA"/>
</dbReference>
<reference evidence="4" key="1">
    <citation type="submission" date="2022-10" db="EMBL/GenBank/DDBJ databases">
        <title>Determination and structural analysis of whole genome sequence of Sarocladium strictum F4-1.</title>
        <authorList>
            <person name="Hu L."/>
            <person name="Jiang Y."/>
        </authorList>
    </citation>
    <scope>NUCLEOTIDE SEQUENCE</scope>
    <source>
        <strain evidence="4">F4-1</strain>
    </source>
</reference>
<feature type="region of interest" description="Disordered" evidence="1">
    <location>
        <begin position="317"/>
        <end position="337"/>
    </location>
</feature>
<feature type="compositionally biased region" description="Polar residues" evidence="1">
    <location>
        <begin position="596"/>
        <end position="614"/>
    </location>
</feature>
<feature type="domain" description="DUF7785" evidence="2">
    <location>
        <begin position="442"/>
        <end position="540"/>
    </location>
</feature>
<sequence length="782" mass="85997">MAQPSVVEANGVPSQANGEMDPAAMSGKRKRETSEDGDEEMGGVEEVTVDKAAAWAPRDQKALIRSYYEVLKRVDIDEPILKRPLPEQSTHDEPQPKRQRSAEPSNSTIADKVSSDAYGHLEDMAADLLAVIKASLAELEAGKAEDADAKSKEKTAAQIRDFKERAMDLFYREKMYPQVASAADRAEDAGPGKGEVVLSLVGFAPSERRLFSSLPATDDVDVTEHPLPHGMSYTHIMPSNSTSQEKAQTLGEIFSAPRALPTLQAPKPPKTQAKGNMLDMYHPELEDKSPYRAGSYFSQKLSTGHFLDYANAVPLTSTKTKQRERAQSLAGKKPSTDELEAAEMESLFRGAFSSFAPCKDDSSALISSSTVGRMWWQRAGQRNFQRMVEVEYYGGGESVRAKEAPAVEIDEAAIQDSIDNWDDSAVDPTLAEAMGTKSDDHDKEADEILEEVSDLIETLASYQRIRNLNLPNSQNRQTSDPVNGDMLANAGPEPSEEEQETYQVLKAQLALIIKTLPPYAVAKLNGDQLDDLLISTKVQIQSDNYRGAMEEDDAGVQARLRAQQQQQQQHQQIPHAQVRPPTAQRTPSVSYGKPYQTPNQYGTPTRTPSANQQYYRHGSFGGGYQPPQGMPPAVQQPHRPQFPQQYNRPPNGFPGQYATQLAKTQTPYGHQNMAHSANQPRMQYPLQQGTPTQQPRFPSYPQAYPPQGAPATPGQAAYPPQQPPYTNGAAPAQPRTMSPQMGRQNFSPSPHQGQRYGVPQQPKATPGTIVTTPHQSIPARRS</sequence>